<feature type="signal peptide" evidence="1">
    <location>
        <begin position="1"/>
        <end position="18"/>
    </location>
</feature>
<feature type="chain" id="PRO_5018988129" evidence="1">
    <location>
        <begin position="19"/>
        <end position="85"/>
    </location>
</feature>
<proteinExistence type="predicted"/>
<dbReference type="Proteomes" id="UP000283895">
    <property type="component" value="Unassembled WGS sequence"/>
</dbReference>
<keyword evidence="3" id="KW-1185">Reference proteome</keyword>
<dbReference type="OrthoDB" id="4829414at2759"/>
<dbReference type="AlphaFoldDB" id="A0A423W4W5"/>
<protein>
    <submittedName>
        <fullName evidence="2">Uncharacterized protein</fullName>
    </submittedName>
</protein>
<keyword evidence="1" id="KW-0732">Signal</keyword>
<evidence type="ECO:0000256" key="1">
    <source>
        <dbReference type="SAM" id="SignalP"/>
    </source>
</evidence>
<comment type="caution">
    <text evidence="2">The sequence shown here is derived from an EMBL/GenBank/DDBJ whole genome shotgun (WGS) entry which is preliminary data.</text>
</comment>
<dbReference type="EMBL" id="LKEA01000026">
    <property type="protein sequence ID" value="ROV98366.1"/>
    <property type="molecule type" value="Genomic_DNA"/>
</dbReference>
<evidence type="ECO:0000313" key="3">
    <source>
        <dbReference type="Proteomes" id="UP000283895"/>
    </source>
</evidence>
<accession>A0A423W4W5</accession>
<sequence>MKVFTVLVNLALASSTVAVAVDFAERACGATGASCTTGSDCCVYCDPSTYTCRDTSTCVASGTVAVLGASQCCSGEADSSTGVCT</sequence>
<gene>
    <name evidence="2" type="ORF">VMCG_07164</name>
</gene>
<reference evidence="2 3" key="1">
    <citation type="submission" date="2015-09" db="EMBL/GenBank/DDBJ databases">
        <title>Host preference determinants of Valsa canker pathogens revealed by comparative genomics.</title>
        <authorList>
            <person name="Yin Z."/>
            <person name="Huang L."/>
        </authorList>
    </citation>
    <scope>NUCLEOTIDE SEQUENCE [LARGE SCALE GENOMIC DNA]</scope>
    <source>
        <strain evidence="2 3">03-1</strain>
    </source>
</reference>
<evidence type="ECO:0000313" key="2">
    <source>
        <dbReference type="EMBL" id="ROV98366.1"/>
    </source>
</evidence>
<name>A0A423W4W5_9PEZI</name>
<organism evidence="2 3">
    <name type="scientific">Cytospora schulzeri</name>
    <dbReference type="NCBI Taxonomy" id="448051"/>
    <lineage>
        <taxon>Eukaryota</taxon>
        <taxon>Fungi</taxon>
        <taxon>Dikarya</taxon>
        <taxon>Ascomycota</taxon>
        <taxon>Pezizomycotina</taxon>
        <taxon>Sordariomycetes</taxon>
        <taxon>Sordariomycetidae</taxon>
        <taxon>Diaporthales</taxon>
        <taxon>Cytosporaceae</taxon>
        <taxon>Cytospora</taxon>
    </lineage>
</organism>